<proteinExistence type="predicted"/>
<gene>
    <name evidence="2" type="ORF">JAV76_02185</name>
</gene>
<keyword evidence="1" id="KW-0812">Transmembrane</keyword>
<comment type="caution">
    <text evidence="2">The sequence shown here is derived from an EMBL/GenBank/DDBJ whole genome shotgun (WGS) entry which is preliminary data.</text>
</comment>
<dbReference type="RefSeq" id="WP_198732365.1">
    <property type="nucleotide sequence ID" value="NZ_JAEINH010000001.1"/>
</dbReference>
<dbReference type="PANTHER" id="PTHR37308">
    <property type="entry name" value="INTEGRAL MEMBRANE PROTEIN"/>
    <property type="match status" value="1"/>
</dbReference>
<dbReference type="EMBL" id="JAEINH010000001">
    <property type="protein sequence ID" value="MBI9113822.1"/>
    <property type="molecule type" value="Genomic_DNA"/>
</dbReference>
<reference evidence="2" key="1">
    <citation type="submission" date="2020-12" db="EMBL/GenBank/DDBJ databases">
        <title>Sanguibacter suaedae sp. nov., isolated from Suaeda aralocaspica.</title>
        <authorList>
            <person name="Ma Q."/>
        </authorList>
    </citation>
    <scope>NUCLEOTIDE SEQUENCE</scope>
    <source>
        <strain evidence="2">YZGR15</strain>
    </source>
</reference>
<feature type="transmembrane region" description="Helical" evidence="1">
    <location>
        <begin position="78"/>
        <end position="98"/>
    </location>
</feature>
<organism evidence="2 3">
    <name type="scientific">Sanguibacter suaedae</name>
    <dbReference type="NCBI Taxonomy" id="2795737"/>
    <lineage>
        <taxon>Bacteria</taxon>
        <taxon>Bacillati</taxon>
        <taxon>Actinomycetota</taxon>
        <taxon>Actinomycetes</taxon>
        <taxon>Micrococcales</taxon>
        <taxon>Sanguibacteraceae</taxon>
        <taxon>Sanguibacter</taxon>
    </lineage>
</organism>
<feature type="transmembrane region" description="Helical" evidence="1">
    <location>
        <begin position="110"/>
        <end position="131"/>
    </location>
</feature>
<protein>
    <submittedName>
        <fullName evidence="2">DUF368 domain-containing protein</fullName>
    </submittedName>
</protein>
<feature type="transmembrane region" description="Helical" evidence="1">
    <location>
        <begin position="205"/>
        <end position="229"/>
    </location>
</feature>
<keyword evidence="3" id="KW-1185">Reference proteome</keyword>
<evidence type="ECO:0000313" key="3">
    <source>
        <dbReference type="Proteomes" id="UP000602087"/>
    </source>
</evidence>
<dbReference type="PANTHER" id="PTHR37308:SF1">
    <property type="entry name" value="POLYPRENYL-PHOSPHATE TRANSPORTER"/>
    <property type="match status" value="1"/>
</dbReference>
<dbReference type="AlphaFoldDB" id="A0A934I5Z8"/>
<keyword evidence="1" id="KW-1133">Transmembrane helix</keyword>
<feature type="transmembrane region" description="Helical" evidence="1">
    <location>
        <begin position="167"/>
        <end position="193"/>
    </location>
</feature>
<sequence>MNVLAHAANLGRGALIGTAEIVPGVSGGTIALIVGVYDDLINSAGHLVRGVVHAVRGTVRREGLDRAKEHLDQVRWGVVLPVGIGMLVAIVAVSALVAPLFEEHPVQTRAVFAGLIVASLVVPVRMVGGAWKGREYAIAAVVAVIAFALTSIPAVDPFDPPLPLVALAAAVAVCALVVPGLSGSFLLLTFGLYAPTLDAVNDRDLVYLGVFVLGAIIGLGSFVSVLQWLLLHRRRATLAAMTGLMVGSLRALWPWQTEDGGVLAPDDDLTGVVLLFVAGIVVVTAMVVAESVLVKRRALRGQDVLEPAGDEPVRDR</sequence>
<accession>A0A934I5Z8</accession>
<feature type="transmembrane region" description="Helical" evidence="1">
    <location>
        <begin position="137"/>
        <end position="155"/>
    </location>
</feature>
<dbReference type="InterPro" id="IPR007163">
    <property type="entry name" value="VCA0040-like"/>
</dbReference>
<evidence type="ECO:0000313" key="2">
    <source>
        <dbReference type="EMBL" id="MBI9113822.1"/>
    </source>
</evidence>
<name>A0A934I5Z8_9MICO</name>
<feature type="transmembrane region" description="Helical" evidence="1">
    <location>
        <begin position="273"/>
        <end position="294"/>
    </location>
</feature>
<evidence type="ECO:0000256" key="1">
    <source>
        <dbReference type="SAM" id="Phobius"/>
    </source>
</evidence>
<dbReference type="Proteomes" id="UP000602087">
    <property type="component" value="Unassembled WGS sequence"/>
</dbReference>
<dbReference type="Pfam" id="PF04018">
    <property type="entry name" value="VCA0040-like"/>
    <property type="match status" value="1"/>
</dbReference>
<keyword evidence="1" id="KW-0472">Membrane</keyword>